<dbReference type="AlphaFoldDB" id="A0A1G6I3N3"/>
<sequence length="466" mass="49085">MDLRSRSRGALLVLIALGVLVTSGCSSVVIGLPSSRLAPQESVGDGSVPIVGATDGPIDSLARNALADLQSYWSASFPDVYGEAFPPLTGGYFSVDPNDVDPAAYPQGIGCGTDPRDLENNAFYCSAQGVPNSDSISYDRAFLGQLAAEYGEVLPQLVMAHEFGHAVQARVGYPQTSIATETQADCLAGAWTAWVADGNGEFAQIDTADLDQLLRGYFLLRDPVGTGSGEQQAHGSYFDRVSAFQEGFDDGPTACRDEFGPDRVFTQGEFTSDVDFANRGNASFGDTQDIIAASLPEFWTRAFEEVLGGTFTEPTLDTFGGDPPGCASADVALVYCGDGGDGDAGLVAYDQRFAEQAYDLGDFALVTGVSIPYALAARDQLGLSTDDTGALQSAVCLTGWYSAQVYNQQLSTVTISPGDLDESVQFLLEYGNDPDVLADVELTGFQLIDVFRAGFLQGSGPCDVGA</sequence>
<dbReference type="SUPFAM" id="SSF55486">
    <property type="entry name" value="Metalloproteases ('zincins'), catalytic domain"/>
    <property type="match status" value="1"/>
</dbReference>
<proteinExistence type="predicted"/>
<evidence type="ECO:0000313" key="1">
    <source>
        <dbReference type="EMBL" id="SDC01040.1"/>
    </source>
</evidence>
<name>A0A1G6I3N3_9ACTN</name>
<evidence type="ECO:0000313" key="2">
    <source>
        <dbReference type="Proteomes" id="UP000199416"/>
    </source>
</evidence>
<gene>
    <name evidence="1" type="ORF">SAMN05660690_0173</name>
</gene>
<keyword evidence="1" id="KW-0645">Protease</keyword>
<dbReference type="Proteomes" id="UP000199416">
    <property type="component" value="Unassembled WGS sequence"/>
</dbReference>
<dbReference type="EMBL" id="FMZF01000001">
    <property type="protein sequence ID" value="SDC01040.1"/>
    <property type="molecule type" value="Genomic_DNA"/>
</dbReference>
<protein>
    <submittedName>
        <fullName evidence="1">Predicted metalloprotease</fullName>
    </submittedName>
</protein>
<dbReference type="GO" id="GO:0008237">
    <property type="term" value="F:metallopeptidase activity"/>
    <property type="evidence" value="ECO:0007669"/>
    <property type="project" value="UniProtKB-KW"/>
</dbReference>
<dbReference type="STRING" id="1190417.SAMN05660690_0173"/>
<organism evidence="1 2">
    <name type="scientific">Geodermatophilus telluris</name>
    <dbReference type="NCBI Taxonomy" id="1190417"/>
    <lineage>
        <taxon>Bacteria</taxon>
        <taxon>Bacillati</taxon>
        <taxon>Actinomycetota</taxon>
        <taxon>Actinomycetes</taxon>
        <taxon>Geodermatophilales</taxon>
        <taxon>Geodermatophilaceae</taxon>
        <taxon>Geodermatophilus</taxon>
    </lineage>
</organism>
<dbReference type="PROSITE" id="PS51257">
    <property type="entry name" value="PROKAR_LIPOPROTEIN"/>
    <property type="match status" value="1"/>
</dbReference>
<reference evidence="2" key="1">
    <citation type="submission" date="2016-10" db="EMBL/GenBank/DDBJ databases">
        <authorList>
            <person name="Varghese N."/>
            <person name="Submissions S."/>
        </authorList>
    </citation>
    <scope>NUCLEOTIDE SEQUENCE [LARGE SCALE GENOMIC DNA]</scope>
    <source>
        <strain evidence="2">DSM 45421</strain>
    </source>
</reference>
<dbReference type="RefSeq" id="WP_091362445.1">
    <property type="nucleotide sequence ID" value="NZ_FMZF01000001.1"/>
</dbReference>
<keyword evidence="1" id="KW-0378">Hydrolase</keyword>
<accession>A0A1G6I3N3</accession>
<keyword evidence="1" id="KW-0482">Metalloprotease</keyword>
<keyword evidence="2" id="KW-1185">Reference proteome</keyword>
<dbReference type="GO" id="GO:0006508">
    <property type="term" value="P:proteolysis"/>
    <property type="evidence" value="ECO:0007669"/>
    <property type="project" value="UniProtKB-KW"/>
</dbReference>